<accession>A0A7W8ZSN9</accession>
<dbReference type="InterPro" id="IPR005238">
    <property type="entry name" value="ComB-like"/>
</dbReference>
<sequence>MTDQTPQQKYQVRFDWGVAGFTVLAPQADVVILVDVLPTDAPLQLPDTAAHVMTAGLTDRTAVAEWVLARQAEKGDRFSVAVVAAGAARADGNIRFAVEDLLAAGAVIDALIGLGIDHCSPEAAAASAAFVGLKQAARHLVSASESGQQLVALGREAEVRAAAQLDVSSEVAASTGFAARS</sequence>
<dbReference type="EMBL" id="JACHBQ010000001">
    <property type="protein sequence ID" value="MBB5639476.1"/>
    <property type="molecule type" value="Genomic_DNA"/>
</dbReference>
<dbReference type="RefSeq" id="WP_035834560.1">
    <property type="nucleotide sequence ID" value="NZ_JACHBQ010000001.1"/>
</dbReference>
<dbReference type="GO" id="GO:0050532">
    <property type="term" value="F:2-phosphosulfolactate phosphatase activity"/>
    <property type="evidence" value="ECO:0007669"/>
    <property type="project" value="InterPro"/>
</dbReference>
<dbReference type="Gene3D" id="3.90.1560.10">
    <property type="entry name" value="ComB-like"/>
    <property type="match status" value="1"/>
</dbReference>
<dbReference type="OrthoDB" id="8588453at2"/>
<dbReference type="Pfam" id="PF04029">
    <property type="entry name" value="2-ph_phosp"/>
    <property type="match status" value="1"/>
</dbReference>
<evidence type="ECO:0000313" key="2">
    <source>
        <dbReference type="EMBL" id="MBB5639476.1"/>
    </source>
</evidence>
<comment type="caution">
    <text evidence="2">The sequence shown here is derived from an EMBL/GenBank/DDBJ whole genome shotgun (WGS) entry which is preliminary data.</text>
</comment>
<protein>
    <recommendedName>
        <fullName evidence="1">Probable 2-phosphosulfolactate phosphatase</fullName>
    </recommendedName>
</protein>
<dbReference type="InterPro" id="IPR036702">
    <property type="entry name" value="ComB-like_sf"/>
</dbReference>
<keyword evidence="2" id="KW-0378">Hydrolase</keyword>
<gene>
    <name evidence="2" type="ORF">BJ997_000024</name>
</gene>
<dbReference type="SUPFAM" id="SSF142823">
    <property type="entry name" value="ComB-like"/>
    <property type="match status" value="1"/>
</dbReference>
<reference evidence="2 3" key="1">
    <citation type="submission" date="2020-08" db="EMBL/GenBank/DDBJ databases">
        <title>Sequencing the genomes of 1000 actinobacteria strains.</title>
        <authorList>
            <person name="Klenk H.-P."/>
        </authorList>
    </citation>
    <scope>NUCLEOTIDE SEQUENCE [LARGE SCALE GENOMIC DNA]</scope>
    <source>
        <strain evidence="2 3">DSM 21065</strain>
    </source>
</reference>
<name>A0A7W8ZSN9_9MICO</name>
<dbReference type="Proteomes" id="UP000561726">
    <property type="component" value="Unassembled WGS sequence"/>
</dbReference>
<evidence type="ECO:0000313" key="3">
    <source>
        <dbReference type="Proteomes" id="UP000561726"/>
    </source>
</evidence>
<evidence type="ECO:0000256" key="1">
    <source>
        <dbReference type="ARBA" id="ARBA00021948"/>
    </source>
</evidence>
<dbReference type="AlphaFoldDB" id="A0A7W8ZSN9"/>
<organism evidence="2 3">
    <name type="scientific">Cryobacterium roopkundense</name>
    <dbReference type="NCBI Taxonomy" id="1001240"/>
    <lineage>
        <taxon>Bacteria</taxon>
        <taxon>Bacillati</taxon>
        <taxon>Actinomycetota</taxon>
        <taxon>Actinomycetes</taxon>
        <taxon>Micrococcales</taxon>
        <taxon>Microbacteriaceae</taxon>
        <taxon>Cryobacterium</taxon>
    </lineage>
</organism>
<dbReference type="GO" id="GO:0000287">
    <property type="term" value="F:magnesium ion binding"/>
    <property type="evidence" value="ECO:0007669"/>
    <property type="project" value="InterPro"/>
</dbReference>
<proteinExistence type="predicted"/>